<comment type="caution">
    <text evidence="1">The sequence shown here is derived from an EMBL/GenBank/DDBJ whole genome shotgun (WGS) entry which is preliminary data.</text>
</comment>
<keyword evidence="2" id="KW-1185">Reference proteome</keyword>
<sequence>DRVDIVATASDSEVESQVFSSQGEESSDASVSAASILSRRGSRRRGGRADATPKLIDTLALIYIAVRLLLIPVTLGDLTEWANNGELIYIRAIKATTPQMQRRLPGEYYNALEASSLLESGQLLDAVTDLQLSYERECGMQTPELNAPLLIHRMMRELALPLEVYPATKRLMNIIPVGRSGNKGRRLNPLEHPEVYLSSLLVVAVKLLFPFDTLKRYPRTSKEFAAMAMDWEHWGQTIASPPHSHSNREKLSYRSAMSVSEKDVMDMSASQLDSYLDFFGQTFIEPETQDEDERYKVDFRLRWELFPVPRTSKAPERHRDPGAEAQKRYETQWERESQMIKEVQGRLKQRRAVTDAEAQGLGTEVRRPGSMYPRYSSEEELVSPARLLFQKVADLVGLKLGTLIDGVLAVEKRLEYWARARSKERGKGKMPDESLGRKGSNNQDSGGVAVDDIEEKDGNDDDELLEDLEE</sequence>
<dbReference type="EMBL" id="JAWDJW010006479">
    <property type="protein sequence ID" value="KAK3064569.1"/>
    <property type="molecule type" value="Genomic_DNA"/>
</dbReference>
<dbReference type="Proteomes" id="UP001186974">
    <property type="component" value="Unassembled WGS sequence"/>
</dbReference>
<organism evidence="1 2">
    <name type="scientific">Coniosporium uncinatum</name>
    <dbReference type="NCBI Taxonomy" id="93489"/>
    <lineage>
        <taxon>Eukaryota</taxon>
        <taxon>Fungi</taxon>
        <taxon>Dikarya</taxon>
        <taxon>Ascomycota</taxon>
        <taxon>Pezizomycotina</taxon>
        <taxon>Dothideomycetes</taxon>
        <taxon>Dothideomycetes incertae sedis</taxon>
        <taxon>Coniosporium</taxon>
    </lineage>
</organism>
<evidence type="ECO:0000313" key="2">
    <source>
        <dbReference type="Proteomes" id="UP001186974"/>
    </source>
</evidence>
<evidence type="ECO:0000313" key="1">
    <source>
        <dbReference type="EMBL" id="KAK3064569.1"/>
    </source>
</evidence>
<name>A0ACC3DAW4_9PEZI</name>
<reference evidence="1" key="1">
    <citation type="submission" date="2024-09" db="EMBL/GenBank/DDBJ databases">
        <title>Black Yeasts Isolated from many extreme environments.</title>
        <authorList>
            <person name="Coleine C."/>
            <person name="Stajich J.E."/>
            <person name="Selbmann L."/>
        </authorList>
    </citation>
    <scope>NUCLEOTIDE SEQUENCE</scope>
    <source>
        <strain evidence="1">CCFEE 5737</strain>
    </source>
</reference>
<proteinExistence type="predicted"/>
<feature type="non-terminal residue" evidence="1">
    <location>
        <position position="1"/>
    </location>
</feature>
<accession>A0ACC3DAW4</accession>
<gene>
    <name evidence="1" type="ORF">LTS18_006019</name>
</gene>
<protein>
    <submittedName>
        <fullName evidence="1">Uncharacterized protein</fullName>
    </submittedName>
</protein>